<dbReference type="Pfam" id="PF13581">
    <property type="entry name" value="HATPase_c_2"/>
    <property type="match status" value="1"/>
</dbReference>
<dbReference type="PANTHER" id="PTHR35526">
    <property type="entry name" value="ANTI-SIGMA-F FACTOR RSBW-RELATED"/>
    <property type="match status" value="1"/>
</dbReference>
<dbReference type="InterPro" id="IPR036890">
    <property type="entry name" value="HATPase_C_sf"/>
</dbReference>
<dbReference type="OrthoDB" id="9792240at2"/>
<dbReference type="GO" id="GO:0004674">
    <property type="term" value="F:protein serine/threonine kinase activity"/>
    <property type="evidence" value="ECO:0007669"/>
    <property type="project" value="UniProtKB-KW"/>
</dbReference>
<dbReference type="Proteomes" id="UP000199628">
    <property type="component" value="Unassembled WGS sequence"/>
</dbReference>
<dbReference type="RefSeq" id="WP_093028609.1">
    <property type="nucleotide sequence ID" value="NZ_FMZV01000003.1"/>
</dbReference>
<keyword evidence="3" id="KW-0418">Kinase</keyword>
<dbReference type="STRING" id="639004.SAMN04488239_103223"/>
<gene>
    <name evidence="3" type="ORF">SAMN04488239_103223</name>
</gene>
<evidence type="ECO:0000256" key="1">
    <source>
        <dbReference type="ARBA" id="ARBA00022527"/>
    </source>
</evidence>
<dbReference type="EMBL" id="FMZV01000003">
    <property type="protein sequence ID" value="SDC71502.1"/>
    <property type="molecule type" value="Genomic_DNA"/>
</dbReference>
<dbReference type="AlphaFoldDB" id="A0A1G6NU89"/>
<accession>A0A1G6NU89</accession>
<sequence>MNGDANRQDFVVRFRATELEAREGICSVAERLIRQGLAAERTGDVEIALAEAINNVVEHAYSGIEPGQIQVCCRLLADNLEIRIHDRGKPMPDGNLPSGDPIVPADLPEGGFGWFLIRQLVNEIEYQRLGQGNLLSLRFDLPSRPKA</sequence>
<dbReference type="PANTHER" id="PTHR35526:SF3">
    <property type="entry name" value="ANTI-SIGMA-F FACTOR RSBW"/>
    <property type="match status" value="1"/>
</dbReference>
<evidence type="ECO:0000313" key="4">
    <source>
        <dbReference type="Proteomes" id="UP000199628"/>
    </source>
</evidence>
<dbReference type="Gene3D" id="3.30.565.10">
    <property type="entry name" value="Histidine kinase-like ATPase, C-terminal domain"/>
    <property type="match status" value="1"/>
</dbReference>
<dbReference type="InterPro" id="IPR050267">
    <property type="entry name" value="Anti-sigma-factor_SerPK"/>
</dbReference>
<evidence type="ECO:0000259" key="2">
    <source>
        <dbReference type="Pfam" id="PF13581"/>
    </source>
</evidence>
<dbReference type="InterPro" id="IPR003594">
    <property type="entry name" value="HATPase_dom"/>
</dbReference>
<feature type="domain" description="Histidine kinase/HSP90-like ATPase" evidence="2">
    <location>
        <begin position="19"/>
        <end position="138"/>
    </location>
</feature>
<keyword evidence="1" id="KW-0723">Serine/threonine-protein kinase</keyword>
<protein>
    <submittedName>
        <fullName evidence="3">Serine/threonine-protein kinase RsbW</fullName>
    </submittedName>
</protein>
<reference evidence="4" key="1">
    <citation type="submission" date="2016-10" db="EMBL/GenBank/DDBJ databases">
        <authorList>
            <person name="Varghese N."/>
            <person name="Submissions S."/>
        </authorList>
    </citation>
    <scope>NUCLEOTIDE SEQUENCE [LARGE SCALE GENOMIC DNA]</scope>
    <source>
        <strain evidence="4">CGMCC 1.9108</strain>
    </source>
</reference>
<dbReference type="SUPFAM" id="SSF55874">
    <property type="entry name" value="ATPase domain of HSP90 chaperone/DNA topoisomerase II/histidine kinase"/>
    <property type="match status" value="1"/>
</dbReference>
<evidence type="ECO:0000313" key="3">
    <source>
        <dbReference type="EMBL" id="SDC71502.1"/>
    </source>
</evidence>
<name>A0A1G6NU89_9RHOB</name>
<dbReference type="CDD" id="cd16936">
    <property type="entry name" value="HATPase_RsbW-like"/>
    <property type="match status" value="1"/>
</dbReference>
<organism evidence="3 4">
    <name type="scientific">Ruegeria marina</name>
    <dbReference type="NCBI Taxonomy" id="639004"/>
    <lineage>
        <taxon>Bacteria</taxon>
        <taxon>Pseudomonadati</taxon>
        <taxon>Pseudomonadota</taxon>
        <taxon>Alphaproteobacteria</taxon>
        <taxon>Rhodobacterales</taxon>
        <taxon>Roseobacteraceae</taxon>
        <taxon>Ruegeria</taxon>
    </lineage>
</organism>
<proteinExistence type="predicted"/>
<keyword evidence="4" id="KW-1185">Reference proteome</keyword>
<keyword evidence="3" id="KW-0808">Transferase</keyword>